<dbReference type="SUPFAM" id="SSF48452">
    <property type="entry name" value="TPR-like"/>
    <property type="match status" value="1"/>
</dbReference>
<sequence>MDETDAERLRRAAVCRDAFELLLTGEPKPAVLQLQGLTEAAPGAPYRIEAAFLLALAKAVPYTHRQLEGGVDALRIAADGDHPIYTPAAKLLLAGHWTRMENYELAMPLWHALLEPYRLGYSAVAWFHIALNHERAGDHDKARDAMAQARATSDPQYAPKAMSWMITYYNNRGRTDRVEALAEIAFDFPDDPLGLDRYMQKNQHVVIGRQRLLDLAEPGGVLAGAQMLAQANGIKDDPLPIALSNDLQFQPTPMPGVDLPWFEPYLRHQPGTEALMTTAHQALAYADYVCTQAAIQYLEQNDGPANVFANIVQYPTKFPWGPVMHESIRQRMISVLNAPDDFIPTEWPTIRNSE</sequence>
<organism evidence="1 2">
    <name type="scientific">Plantactinospora soyae</name>
    <dbReference type="NCBI Taxonomy" id="1544732"/>
    <lineage>
        <taxon>Bacteria</taxon>
        <taxon>Bacillati</taxon>
        <taxon>Actinomycetota</taxon>
        <taxon>Actinomycetes</taxon>
        <taxon>Micromonosporales</taxon>
        <taxon>Micromonosporaceae</taxon>
        <taxon>Plantactinospora</taxon>
    </lineage>
</organism>
<accession>A0A927LZ99</accession>
<dbReference type="RefSeq" id="WP_192764996.1">
    <property type="nucleotide sequence ID" value="NZ_JADBEB010000001.1"/>
</dbReference>
<dbReference type="InterPro" id="IPR011990">
    <property type="entry name" value="TPR-like_helical_dom_sf"/>
</dbReference>
<evidence type="ECO:0000313" key="2">
    <source>
        <dbReference type="Proteomes" id="UP000649753"/>
    </source>
</evidence>
<protein>
    <submittedName>
        <fullName evidence="1">Tetratricopeptide (TPR) repeat protein</fullName>
    </submittedName>
</protein>
<dbReference type="Gene3D" id="1.25.40.10">
    <property type="entry name" value="Tetratricopeptide repeat domain"/>
    <property type="match status" value="1"/>
</dbReference>
<dbReference type="EMBL" id="JADBEB010000001">
    <property type="protein sequence ID" value="MBE1484669.1"/>
    <property type="molecule type" value="Genomic_DNA"/>
</dbReference>
<proteinExistence type="predicted"/>
<dbReference type="Proteomes" id="UP000649753">
    <property type="component" value="Unassembled WGS sequence"/>
</dbReference>
<reference evidence="1" key="1">
    <citation type="submission" date="2020-10" db="EMBL/GenBank/DDBJ databases">
        <title>Sequencing the genomes of 1000 actinobacteria strains.</title>
        <authorList>
            <person name="Klenk H.-P."/>
        </authorList>
    </citation>
    <scope>NUCLEOTIDE SEQUENCE</scope>
    <source>
        <strain evidence="1">DSM 46832</strain>
    </source>
</reference>
<evidence type="ECO:0000313" key="1">
    <source>
        <dbReference type="EMBL" id="MBE1484669.1"/>
    </source>
</evidence>
<dbReference type="AlphaFoldDB" id="A0A927LZ99"/>
<comment type="caution">
    <text evidence="1">The sequence shown here is derived from an EMBL/GenBank/DDBJ whole genome shotgun (WGS) entry which is preliminary data.</text>
</comment>
<name>A0A927LZ99_9ACTN</name>
<gene>
    <name evidence="1" type="ORF">H4W31_000307</name>
</gene>
<keyword evidence="2" id="KW-1185">Reference proteome</keyword>